<feature type="compositionally biased region" description="Low complexity" evidence="1">
    <location>
        <begin position="190"/>
        <end position="199"/>
    </location>
</feature>
<evidence type="ECO:0000256" key="1">
    <source>
        <dbReference type="SAM" id="MobiDB-lite"/>
    </source>
</evidence>
<organism evidence="2 3">
    <name type="scientific">Sphaerosporella brunnea</name>
    <dbReference type="NCBI Taxonomy" id="1250544"/>
    <lineage>
        <taxon>Eukaryota</taxon>
        <taxon>Fungi</taxon>
        <taxon>Dikarya</taxon>
        <taxon>Ascomycota</taxon>
        <taxon>Pezizomycotina</taxon>
        <taxon>Pezizomycetes</taxon>
        <taxon>Pezizales</taxon>
        <taxon>Pyronemataceae</taxon>
        <taxon>Sphaerosporella</taxon>
    </lineage>
</organism>
<dbReference type="Proteomes" id="UP000326924">
    <property type="component" value="Unassembled WGS sequence"/>
</dbReference>
<reference evidence="2 3" key="1">
    <citation type="submission" date="2019-09" db="EMBL/GenBank/DDBJ databases">
        <title>Draft genome of the ectomycorrhizal ascomycete Sphaerosporella brunnea.</title>
        <authorList>
            <consortium name="DOE Joint Genome Institute"/>
            <person name="Benucci G.M."/>
            <person name="Marozzi G."/>
            <person name="Antonielli L."/>
            <person name="Sanchez S."/>
            <person name="Marco P."/>
            <person name="Wang X."/>
            <person name="Falini L.B."/>
            <person name="Barry K."/>
            <person name="Haridas S."/>
            <person name="Lipzen A."/>
            <person name="Labutti K."/>
            <person name="Grigoriev I.V."/>
            <person name="Murat C."/>
            <person name="Martin F."/>
            <person name="Albertini E."/>
            <person name="Donnini D."/>
            <person name="Bonito G."/>
        </authorList>
    </citation>
    <scope>NUCLEOTIDE SEQUENCE [LARGE SCALE GENOMIC DNA]</scope>
    <source>
        <strain evidence="2 3">Sb_GMNB300</strain>
    </source>
</reference>
<gene>
    <name evidence="2" type="ORF">FN846DRAFT_238328</name>
</gene>
<dbReference type="AlphaFoldDB" id="A0A5J5FBW2"/>
<accession>A0A5J5FBW2</accession>
<name>A0A5J5FBW2_9PEZI</name>
<dbReference type="EMBL" id="VXIS01000002">
    <property type="protein sequence ID" value="KAA8914817.1"/>
    <property type="molecule type" value="Genomic_DNA"/>
</dbReference>
<proteinExistence type="predicted"/>
<evidence type="ECO:0000313" key="3">
    <source>
        <dbReference type="Proteomes" id="UP000326924"/>
    </source>
</evidence>
<feature type="region of interest" description="Disordered" evidence="1">
    <location>
        <begin position="185"/>
        <end position="221"/>
    </location>
</feature>
<evidence type="ECO:0000313" key="2">
    <source>
        <dbReference type="EMBL" id="KAA8914817.1"/>
    </source>
</evidence>
<sequence>MLMRRPGLFDVPAYFLVQTVSKPAGSDVGISTVRAQHRSHMSLLHAELFDFEPQNEASVTTKLDRRWNSMKSEFRSACPQRRRLETHLIRRTVPDALAAECGKLPKLQIRHILQVPRSFFLLFRPEGAPVAISPCYQRNRRNGHSLLFGHRHSQHHRNLYPFKALQELHRLDKHHAIRLSHIRPTRQTYPRVSRPAARSPPRHRYSATLHTQPRASRNLHPLPSLPRVQYLRHALPALPKGALVWMAVSLQKLRL</sequence>
<keyword evidence="3" id="KW-1185">Reference proteome</keyword>
<comment type="caution">
    <text evidence="2">The sequence shown here is derived from an EMBL/GenBank/DDBJ whole genome shotgun (WGS) entry which is preliminary data.</text>
</comment>
<protein>
    <submittedName>
        <fullName evidence="2">Uncharacterized protein</fullName>
    </submittedName>
</protein>
<dbReference type="InParanoid" id="A0A5J5FBW2"/>